<evidence type="ECO:0000313" key="3">
    <source>
        <dbReference type="EMBL" id="EPE09344.1"/>
    </source>
</evidence>
<gene>
    <name evidence="3" type="ORF">F503_07120</name>
</gene>
<dbReference type="PANTHER" id="PTHR42695:SF6">
    <property type="entry name" value="GLUTAMINE AMIDOTRANSFERASE DOMAIN-CONTAINING PROTEIN"/>
    <property type="match status" value="1"/>
</dbReference>
<proteinExistence type="predicted"/>
<dbReference type="eggNOG" id="KOG3179">
    <property type="taxonomic scope" value="Eukaryota"/>
</dbReference>
<keyword evidence="4" id="KW-1185">Reference proteome</keyword>
<organism evidence="3 4">
    <name type="scientific">Ophiostoma piceae (strain UAMH 11346)</name>
    <name type="common">Sap stain fungus</name>
    <dbReference type="NCBI Taxonomy" id="1262450"/>
    <lineage>
        <taxon>Eukaryota</taxon>
        <taxon>Fungi</taxon>
        <taxon>Dikarya</taxon>
        <taxon>Ascomycota</taxon>
        <taxon>Pezizomycotina</taxon>
        <taxon>Sordariomycetes</taxon>
        <taxon>Sordariomycetidae</taxon>
        <taxon>Ophiostomatales</taxon>
        <taxon>Ophiostomataceae</taxon>
        <taxon>Ophiostoma</taxon>
    </lineage>
</organism>
<dbReference type="InterPro" id="IPR044992">
    <property type="entry name" value="ChyE-like"/>
</dbReference>
<dbReference type="GO" id="GO:0005829">
    <property type="term" value="C:cytosol"/>
    <property type="evidence" value="ECO:0007669"/>
    <property type="project" value="TreeGrafter"/>
</dbReference>
<reference evidence="3 4" key="1">
    <citation type="journal article" date="2013" name="BMC Genomics">
        <title>The genome and transcriptome of the pine saprophyte Ophiostoma piceae, and a comparison with the bark beetle-associated pine pathogen Grosmannia clavigera.</title>
        <authorList>
            <person name="Haridas S."/>
            <person name="Wang Y."/>
            <person name="Lim L."/>
            <person name="Massoumi Alamouti S."/>
            <person name="Jackman S."/>
            <person name="Docking R."/>
            <person name="Robertson G."/>
            <person name="Birol I."/>
            <person name="Bohlmann J."/>
            <person name="Breuil C."/>
        </authorList>
    </citation>
    <scope>NUCLEOTIDE SEQUENCE [LARGE SCALE GENOMIC DNA]</scope>
    <source>
        <strain evidence="3 4">UAMH 11346</strain>
    </source>
</reference>
<evidence type="ECO:0000313" key="4">
    <source>
        <dbReference type="Proteomes" id="UP000016923"/>
    </source>
</evidence>
<evidence type="ECO:0000259" key="1">
    <source>
        <dbReference type="Pfam" id="PF00117"/>
    </source>
</evidence>
<dbReference type="OrthoDB" id="2104739at2759"/>
<dbReference type="InterPro" id="IPR017926">
    <property type="entry name" value="GATASE"/>
</dbReference>
<evidence type="ECO:0000259" key="2">
    <source>
        <dbReference type="Pfam" id="PF13391"/>
    </source>
</evidence>
<dbReference type="InterPro" id="IPR029062">
    <property type="entry name" value="Class_I_gatase-like"/>
</dbReference>
<name>S3C733_OPHP1</name>
<dbReference type="Proteomes" id="UP000016923">
    <property type="component" value="Unassembled WGS sequence"/>
</dbReference>
<accession>S3C733</accession>
<dbReference type="HOGENOM" id="CLU_461578_0_0_1"/>
<dbReference type="Pfam" id="PF13391">
    <property type="entry name" value="HNH_2"/>
    <property type="match status" value="1"/>
</dbReference>
<dbReference type="STRING" id="1262450.S3C733"/>
<protein>
    <submittedName>
        <fullName evidence="3">Uncharacterized protein</fullName>
    </submittedName>
</protein>
<dbReference type="SUPFAM" id="SSF52317">
    <property type="entry name" value="Class I glutamine amidotransferase-like"/>
    <property type="match status" value="1"/>
</dbReference>
<feature type="domain" description="Glutamine amidotransferase" evidence="1">
    <location>
        <begin position="49"/>
        <end position="210"/>
    </location>
</feature>
<dbReference type="AlphaFoldDB" id="S3C733"/>
<dbReference type="Gene3D" id="3.40.50.880">
    <property type="match status" value="1"/>
</dbReference>
<feature type="domain" description="HNH nuclease" evidence="2">
    <location>
        <begin position="369"/>
        <end position="468"/>
    </location>
</feature>
<sequence length="591" mass="65280">MTATTLTIAVLNCGYTVPSVQKARGQYHDVFAAILQPAVDRHNAGTDDKVTLQVLGFDTVKEEYPESLDGIHAVIISGSPNGAYEQLPWIRRLLTYVTEIKLYGSCFGHQVICEALYCDCGIVVRKDPAGYELGVHTVELEKDFVDRFQEYLGERTLRLQFLHGDHVLLPEGVSQLPRGVSVVGTTPHCNVQGIYEAGRILTFQGHPEFDTFINTECLRLVGQRVGWEEMYTEAAVVAAQADDDAATALTLHEISVKLDQLESHSHGASQILRAFWRHLDQDGKQALMDDISACQDSNERLVELASHLLDAILKPFKLAGGKAPTPVTTPPSLDAEREISLATATIEATTRNDQSSLRSDCLRRDGYRCVYTGAWDIPSCEQQLANPTPDAEGTYVDCAHILPFALGFFDETDALQTRNKSIIWFAIHRYFPALAGKIDARSINQPANAIMINTLCHRHFGEYGLTFEPQGNNEYRIINHSNLRQLLQLKSGSSQLQLTCADDTIPMPDPEIFRVHFIIARVLQVSGFGDRISKAAEKAYLDLDCHILEASGSTDVGGLLSRMLLTSVRVDSEDKTGENHATEISLRPGTG</sequence>
<dbReference type="EMBL" id="KE148147">
    <property type="protein sequence ID" value="EPE09344.1"/>
    <property type="molecule type" value="Genomic_DNA"/>
</dbReference>
<dbReference type="VEuPathDB" id="FungiDB:F503_07120"/>
<dbReference type="PROSITE" id="PS51273">
    <property type="entry name" value="GATASE_TYPE_1"/>
    <property type="match status" value="1"/>
</dbReference>
<dbReference type="CDD" id="cd01741">
    <property type="entry name" value="GATase1_1"/>
    <property type="match status" value="1"/>
</dbReference>
<dbReference type="PANTHER" id="PTHR42695">
    <property type="entry name" value="GLUTAMINE AMIDOTRANSFERASE YLR126C-RELATED"/>
    <property type="match status" value="1"/>
</dbReference>
<dbReference type="InterPro" id="IPR003615">
    <property type="entry name" value="HNH_nuc"/>
</dbReference>
<dbReference type="Pfam" id="PF00117">
    <property type="entry name" value="GATase"/>
    <property type="match status" value="1"/>
</dbReference>
<dbReference type="GO" id="GO:0005634">
    <property type="term" value="C:nucleus"/>
    <property type="evidence" value="ECO:0007669"/>
    <property type="project" value="TreeGrafter"/>
</dbReference>